<feature type="compositionally biased region" description="Low complexity" evidence="1">
    <location>
        <begin position="280"/>
        <end position="289"/>
    </location>
</feature>
<dbReference type="EMBL" id="PJNW01000019">
    <property type="protein sequence ID" value="PKR87406.1"/>
    <property type="molecule type" value="Genomic_DNA"/>
</dbReference>
<dbReference type="AlphaFoldDB" id="A0A1I4V6B4"/>
<dbReference type="OrthoDB" id="8429680at2"/>
<accession>A0A1I4V6B4</accession>
<name>A0A1I4V6B4_9HYPH</name>
<comment type="caution">
    <text evidence="2">The sequence shown here is derived from an EMBL/GenBank/DDBJ whole genome shotgun (WGS) entry which is preliminary data.</text>
</comment>
<evidence type="ECO:0000313" key="2">
    <source>
        <dbReference type="EMBL" id="PKR87406.1"/>
    </source>
</evidence>
<feature type="region of interest" description="Disordered" evidence="1">
    <location>
        <begin position="270"/>
        <end position="289"/>
    </location>
</feature>
<organism evidence="2 3">
    <name type="scientific">Pleomorphomonas diazotrophica</name>
    <dbReference type="NCBI Taxonomy" id="1166257"/>
    <lineage>
        <taxon>Bacteria</taxon>
        <taxon>Pseudomonadati</taxon>
        <taxon>Pseudomonadota</taxon>
        <taxon>Alphaproteobacteria</taxon>
        <taxon>Hyphomicrobiales</taxon>
        <taxon>Pleomorphomonadaceae</taxon>
        <taxon>Pleomorphomonas</taxon>
    </lineage>
</organism>
<proteinExistence type="predicted"/>
<sequence>MPVVPTYEDRGIRLDPGLNFRDNTHATGEMFGSQVGAALGSVGRGLADLGQAVAEVHELDATNAAKDSHNGLIERVRELGYGDGGYLGTSGRSAVEGYAGYEAAVRQAVKDGARGLSPLALAKYMDAANATAQGALATGEAHALDGRKAWTTATSEARMAAFHGNAVAQSDNPHAVAENTLAALTEYREIGKLMGWPEGEVTDRGMGLVSGVYEDIARNKAATDPIGAMAFIRDNAPLFTEAARKRLDAEVGEAARDEETRQGALAFAAGRRKPAEASQPPVEGVAGADAAGRVGPTLERALLLGRMTGDDAGKVLRLDPNFSTNLSALLEDAPSAFRDDINIRIPESEADGKGRSGELTYRGKSLSIAPSQLLDWARRNAGRYGLVMPVGGSGSSVMAAADGVAARALRPSSDAIDKHLAGIADPDRREIAKQAIVTSLDLESQQEQERRAAAKAELWQRVDGGAAPDALPFTLRQAAGSGAMTVARNYVSKALAGPIIGDDVLLADMRLFSAERPEDFAQVDLNDYRDRLGKSDLKALAESQSAIGQDSRKARDEGAELKDAFDMARTRLVNAGALPPSGEESAEQRHLLARVQNAVYTGLADFRAANPNARPTPSDIYKSVDPFLMPYYLPQRDPRPKPKVKLSDISPDLRTSITRQLAMELGRKPTDGEVAREYAAFRQSQVG</sequence>
<dbReference type="Proteomes" id="UP000233491">
    <property type="component" value="Unassembled WGS sequence"/>
</dbReference>
<evidence type="ECO:0000313" key="3">
    <source>
        <dbReference type="Proteomes" id="UP000233491"/>
    </source>
</evidence>
<reference evidence="2 3" key="1">
    <citation type="submission" date="2017-12" db="EMBL/GenBank/DDBJ databases">
        <title>Anaerobic carbon monoxide metabolism by Pleomorphomonas carboxyditropha sp. nov., a new mesophilic hydrogenogenic carboxidotroph.</title>
        <authorList>
            <person name="Esquivel-Elizondo S."/>
            <person name="Krajmalnik-Brown R."/>
        </authorList>
    </citation>
    <scope>NUCLEOTIDE SEQUENCE [LARGE SCALE GENOMIC DNA]</scope>
    <source>
        <strain evidence="2 3">R5-392</strain>
    </source>
</reference>
<dbReference type="RefSeq" id="WP_101291217.1">
    <property type="nucleotide sequence ID" value="NZ_FOUQ01000010.1"/>
</dbReference>
<evidence type="ECO:0000256" key="1">
    <source>
        <dbReference type="SAM" id="MobiDB-lite"/>
    </source>
</evidence>
<protein>
    <submittedName>
        <fullName evidence="2">Uncharacterized protein</fullName>
    </submittedName>
</protein>
<gene>
    <name evidence="2" type="ORF">CXZ10_20390</name>
</gene>
<keyword evidence="3" id="KW-1185">Reference proteome</keyword>